<evidence type="ECO:0000313" key="2">
    <source>
        <dbReference type="EMBL" id="MFB9329209.1"/>
    </source>
</evidence>
<dbReference type="Pfam" id="PF13320">
    <property type="entry name" value="GH123_cat"/>
    <property type="match status" value="1"/>
</dbReference>
<accession>A0ABV5KVH3</accession>
<comment type="caution">
    <text evidence="2">The sequence shown here is derived from an EMBL/GenBank/DDBJ whole genome shotgun (WGS) entry which is preliminary data.</text>
</comment>
<dbReference type="InterPro" id="IPR025150">
    <property type="entry name" value="GH123_cat"/>
</dbReference>
<evidence type="ECO:0000259" key="1">
    <source>
        <dbReference type="Pfam" id="PF13320"/>
    </source>
</evidence>
<organism evidence="2 3">
    <name type="scientific">Paenibacillus aurantiacus</name>
    <dbReference type="NCBI Taxonomy" id="1936118"/>
    <lineage>
        <taxon>Bacteria</taxon>
        <taxon>Bacillati</taxon>
        <taxon>Bacillota</taxon>
        <taxon>Bacilli</taxon>
        <taxon>Bacillales</taxon>
        <taxon>Paenibacillaceae</taxon>
        <taxon>Paenibacillus</taxon>
    </lineage>
</organism>
<dbReference type="EMBL" id="JBHMDO010000039">
    <property type="protein sequence ID" value="MFB9329209.1"/>
    <property type="molecule type" value="Genomic_DNA"/>
</dbReference>
<feature type="domain" description="Glycoside hydrolase 123 catalytic" evidence="1">
    <location>
        <begin position="181"/>
        <end position="490"/>
    </location>
</feature>
<sequence>MITQIYHAHEWLYPDSVLADTGSRRIELAGARGGRVASQLLIRSLPASSATTWNFAWHAGTLSDNEQLPIEVFRLADVLVNENTGPSYSTVPNGTEAPYATRPAPFRVYDVLVPVGSEFARPDGDTLGLYVSWAIPIDLAPGDYHGTLTLSCGDDTLNYDVSLYIYEAVIPHRETLHTTNWHSNRNIASYHGLDEWSEDHWAMIRQYGEAMRRARQTHFIVGMDLIEVTRDGARYAFDFVRAKRYIELFLSLGFSWIEGGHLANRTGWSEPTFVLTYDRDIGATQPEGFAFLAQFLPAWHGFLSENGWLDCIVQHVADEPIAESAADFRILCGIIRKLLPGVPLIEAIIEPHIEGAVDIWVPTNKGYDDHRAYFESLQQFGETFWFYTCWNPGGYYLNRFLDISLLKTRYLHWGNYKYGLAGYLHWGFNHYLNGQDPFELTCPLLAPDVHAKRVPPGDTHIVYPGADGPLISMRLEAMRAGCEDYELFRQLSEADKALADAICGEGMSSFTEVQADPDAFAALHLRLLEAVSGLLPAEASLRAEAAAGAEIGGPDQ</sequence>
<keyword evidence="3" id="KW-1185">Reference proteome</keyword>
<dbReference type="RefSeq" id="WP_377499251.1">
    <property type="nucleotide sequence ID" value="NZ_JBHMDO010000039.1"/>
</dbReference>
<dbReference type="Proteomes" id="UP001589747">
    <property type="component" value="Unassembled WGS sequence"/>
</dbReference>
<name>A0ABV5KVH3_9BACL</name>
<reference evidence="2 3" key="1">
    <citation type="submission" date="2024-09" db="EMBL/GenBank/DDBJ databases">
        <authorList>
            <person name="Sun Q."/>
            <person name="Mori K."/>
        </authorList>
    </citation>
    <scope>NUCLEOTIDE SEQUENCE [LARGE SCALE GENOMIC DNA]</scope>
    <source>
        <strain evidence="2 3">TISTR 2452</strain>
    </source>
</reference>
<proteinExistence type="predicted"/>
<gene>
    <name evidence="2" type="ORF">ACFFSY_25010</name>
</gene>
<protein>
    <submittedName>
        <fullName evidence="2">DUF4091 domain-containing protein</fullName>
    </submittedName>
</protein>
<evidence type="ECO:0000313" key="3">
    <source>
        <dbReference type="Proteomes" id="UP001589747"/>
    </source>
</evidence>